<dbReference type="Gene3D" id="3.40.50.720">
    <property type="entry name" value="NAD(P)-binding Rossmann-like Domain"/>
    <property type="match status" value="1"/>
</dbReference>
<dbReference type="SUPFAM" id="SSF51735">
    <property type="entry name" value="NAD(P)-binding Rossmann-fold domains"/>
    <property type="match status" value="1"/>
</dbReference>
<reference evidence="2 3" key="1">
    <citation type="submission" date="2012-09" db="EMBL/GenBank/DDBJ databases">
        <title>Genome Sequence of alkane-degrading Bacterium Alcanivorax sp. 6-D-6.</title>
        <authorList>
            <person name="Lai Q."/>
            <person name="Shao Z."/>
        </authorList>
    </citation>
    <scope>NUCLEOTIDE SEQUENCE [LARGE SCALE GENOMIC DNA]</scope>
    <source>
        <strain evidence="2 3">6-D-6</strain>
    </source>
</reference>
<dbReference type="PANTHER" id="PTHR14097">
    <property type="entry name" value="OXIDOREDUCTASE HTATIP2"/>
    <property type="match status" value="1"/>
</dbReference>
<dbReference type="Proteomes" id="UP000771797">
    <property type="component" value="Unassembled WGS sequence"/>
</dbReference>
<name>A0ABQ6Y7Q0_9GAMM</name>
<dbReference type="EMBL" id="AQPF01000016">
    <property type="protein sequence ID" value="KAF0805459.1"/>
    <property type="molecule type" value="Genomic_DNA"/>
</dbReference>
<dbReference type="PANTHER" id="PTHR14097:SF7">
    <property type="entry name" value="OXIDOREDUCTASE HTATIP2"/>
    <property type="match status" value="1"/>
</dbReference>
<dbReference type="InterPro" id="IPR016040">
    <property type="entry name" value="NAD(P)-bd_dom"/>
</dbReference>
<dbReference type="InterPro" id="IPR036291">
    <property type="entry name" value="NAD(P)-bd_dom_sf"/>
</dbReference>
<evidence type="ECO:0000313" key="3">
    <source>
        <dbReference type="Proteomes" id="UP000771797"/>
    </source>
</evidence>
<proteinExistence type="predicted"/>
<keyword evidence="3" id="KW-1185">Reference proteome</keyword>
<feature type="domain" description="NAD(P)-binding" evidence="1">
    <location>
        <begin position="9"/>
        <end position="157"/>
    </location>
</feature>
<organism evidence="2 3">
    <name type="scientific">Alcanivorax xiamenensis</name>
    <dbReference type="NCBI Taxonomy" id="1177156"/>
    <lineage>
        <taxon>Bacteria</taxon>
        <taxon>Pseudomonadati</taxon>
        <taxon>Pseudomonadota</taxon>
        <taxon>Gammaproteobacteria</taxon>
        <taxon>Oceanospirillales</taxon>
        <taxon>Alcanivoracaceae</taxon>
        <taxon>Alcanivorax</taxon>
    </lineage>
</organism>
<evidence type="ECO:0000313" key="2">
    <source>
        <dbReference type="EMBL" id="KAF0805459.1"/>
    </source>
</evidence>
<sequence length="230" mass="25951">MTRRALVLGATGLVGRHCLRLLLGCKAYDEVRVLTRREVEVEHPRLREKVIDPEQLEQEGDFFKVDDVFCCLGTTMKKAGSREAFEHVDHELVVRCGHMARQAGVQRFMVVSAVNANARSSFFYARVKGRMEQDLEALGLPLLALIQPSLLRGDRREKRLAEGVGNLISRLLEPVTRWTDAHWLPVPAERVAQAMVGMALMGPDTGVHRVRYRDFQVFAGKFQSQFPALA</sequence>
<evidence type="ECO:0000259" key="1">
    <source>
        <dbReference type="Pfam" id="PF13460"/>
    </source>
</evidence>
<comment type="caution">
    <text evidence="2">The sequence shown here is derived from an EMBL/GenBank/DDBJ whole genome shotgun (WGS) entry which is preliminary data.</text>
</comment>
<dbReference type="Pfam" id="PF13460">
    <property type="entry name" value="NAD_binding_10"/>
    <property type="match status" value="1"/>
</dbReference>
<dbReference type="RefSeq" id="WP_133490978.1">
    <property type="nucleotide sequence ID" value="NZ_AQPF01000016.1"/>
</dbReference>
<gene>
    <name evidence="2" type="ORF">A6D6_02265</name>
</gene>
<accession>A0ABQ6Y7Q0</accession>
<protein>
    <recommendedName>
        <fullName evidence="1">NAD(P)-binding domain-containing protein</fullName>
    </recommendedName>
</protein>